<feature type="region of interest" description="Disordered" evidence="1">
    <location>
        <begin position="123"/>
        <end position="182"/>
    </location>
</feature>
<evidence type="ECO:0000256" key="1">
    <source>
        <dbReference type="SAM" id="MobiDB-lite"/>
    </source>
</evidence>
<feature type="region of interest" description="Disordered" evidence="1">
    <location>
        <begin position="587"/>
        <end position="609"/>
    </location>
</feature>
<dbReference type="PANTHER" id="PTHR13136">
    <property type="entry name" value="TESTIS DEVELOPMENT PROTEIN PRTD"/>
    <property type="match status" value="1"/>
</dbReference>
<feature type="compositionally biased region" description="Basic and acidic residues" evidence="1">
    <location>
        <begin position="10"/>
        <end position="21"/>
    </location>
</feature>
<name>A0A8R1Y060_ONCVO</name>
<dbReference type="InterPro" id="IPR056519">
    <property type="entry name" value="KANSL3_1st"/>
</dbReference>
<feature type="compositionally biased region" description="Low complexity" evidence="1">
    <location>
        <begin position="400"/>
        <end position="414"/>
    </location>
</feature>
<feature type="region of interest" description="Disordered" evidence="1">
    <location>
        <begin position="804"/>
        <end position="838"/>
    </location>
</feature>
<dbReference type="AlphaFoldDB" id="A0A8R1Y060"/>
<dbReference type="Proteomes" id="UP000024404">
    <property type="component" value="Unassembled WGS sequence"/>
</dbReference>
<evidence type="ECO:0000313" key="4">
    <source>
        <dbReference type="Proteomes" id="UP000024404"/>
    </source>
</evidence>
<feature type="compositionally biased region" description="Low complexity" evidence="1">
    <location>
        <begin position="1508"/>
        <end position="1520"/>
    </location>
</feature>
<dbReference type="Pfam" id="PF23154">
    <property type="entry name" value="KANSL3_1st"/>
    <property type="match status" value="1"/>
</dbReference>
<feature type="compositionally biased region" description="Polar residues" evidence="1">
    <location>
        <begin position="415"/>
        <end position="424"/>
    </location>
</feature>
<feature type="region of interest" description="Disordered" evidence="1">
    <location>
        <begin position="72"/>
        <end position="107"/>
    </location>
</feature>
<dbReference type="EMBL" id="CMVM020000201">
    <property type="status" value="NOT_ANNOTATED_CDS"/>
    <property type="molecule type" value="Genomic_DNA"/>
</dbReference>
<feature type="region of interest" description="Disordered" evidence="1">
    <location>
        <begin position="395"/>
        <end position="432"/>
    </location>
</feature>
<reference evidence="3" key="2">
    <citation type="submission" date="2022-06" db="UniProtKB">
        <authorList>
            <consortium name="EnsemblMetazoa"/>
        </authorList>
    </citation>
    <scope>IDENTIFICATION</scope>
</reference>
<proteinExistence type="predicted"/>
<evidence type="ECO:0000313" key="3">
    <source>
        <dbReference type="EnsemblMetazoa" id="OVOC7448.1"/>
    </source>
</evidence>
<dbReference type="GO" id="GO:0044545">
    <property type="term" value="C:NSL complex"/>
    <property type="evidence" value="ECO:0007669"/>
    <property type="project" value="TreeGrafter"/>
</dbReference>
<evidence type="ECO:0000259" key="2">
    <source>
        <dbReference type="Pfam" id="PF23154"/>
    </source>
</evidence>
<feature type="region of interest" description="Disordered" evidence="1">
    <location>
        <begin position="1"/>
        <end position="21"/>
    </location>
</feature>
<protein>
    <recommendedName>
        <fullName evidence="2">KANSL3 helical domain-containing protein</fullName>
    </recommendedName>
</protein>
<reference evidence="4" key="1">
    <citation type="submission" date="2013-10" db="EMBL/GenBank/DDBJ databases">
        <title>Genome sequencing of Onchocerca volvulus.</title>
        <authorList>
            <person name="Cotton J."/>
            <person name="Tsai J."/>
            <person name="Stanley E."/>
            <person name="Tracey A."/>
            <person name="Holroyd N."/>
            <person name="Lustigman S."/>
            <person name="Berriman M."/>
        </authorList>
    </citation>
    <scope>NUCLEOTIDE SEQUENCE</scope>
</reference>
<dbReference type="InterPro" id="IPR026555">
    <property type="entry name" value="NSL3/Tex30"/>
</dbReference>
<feature type="compositionally biased region" description="Basic and acidic residues" evidence="1">
    <location>
        <begin position="132"/>
        <end position="149"/>
    </location>
</feature>
<dbReference type="PANTHER" id="PTHR13136:SF16">
    <property type="entry name" value="KAT8 REGULATORY NSL COMPLEX SUBUNIT 3"/>
    <property type="match status" value="1"/>
</dbReference>
<feature type="compositionally biased region" description="Basic and acidic residues" evidence="1">
    <location>
        <begin position="637"/>
        <end position="652"/>
    </location>
</feature>
<feature type="region of interest" description="Disordered" evidence="1">
    <location>
        <begin position="852"/>
        <end position="877"/>
    </location>
</feature>
<feature type="compositionally biased region" description="Polar residues" evidence="1">
    <location>
        <begin position="860"/>
        <end position="875"/>
    </location>
</feature>
<feature type="domain" description="KANSL3 helical" evidence="2">
    <location>
        <begin position="1079"/>
        <end position="1252"/>
    </location>
</feature>
<dbReference type="GO" id="GO:0045944">
    <property type="term" value="P:positive regulation of transcription by RNA polymerase II"/>
    <property type="evidence" value="ECO:0007669"/>
    <property type="project" value="TreeGrafter"/>
</dbReference>
<accession>A0A8R1Y060</accession>
<organism evidence="3 4">
    <name type="scientific">Onchocerca volvulus</name>
    <dbReference type="NCBI Taxonomy" id="6282"/>
    <lineage>
        <taxon>Eukaryota</taxon>
        <taxon>Metazoa</taxon>
        <taxon>Ecdysozoa</taxon>
        <taxon>Nematoda</taxon>
        <taxon>Chromadorea</taxon>
        <taxon>Rhabditida</taxon>
        <taxon>Spirurina</taxon>
        <taxon>Spiruromorpha</taxon>
        <taxon>Filarioidea</taxon>
        <taxon>Onchocercidae</taxon>
        <taxon>Onchocerca</taxon>
    </lineage>
</organism>
<sequence>MSTKSTRGHGNSDRNDDRDKMDVEGALALDLAELEAMLAIDSEQVRYDEQAKERDFQVEECSTTCSVDACNSQSIETSSRKKKRSISDEIKKHRRRRDIKSQVSKKTESLPLFMVDDDKLENVDSVNSNNRAPKDTTDNIRLQNSKDNRLSLPLMTSSSKIHDSSSSFTKPTPPDDVKRKNPRVYSYSPISRTRLTVPKRQFSPEPVRKTAKILIGPRRVTETVHLSDLTKILCKLKAGEFSLPSSFTLKYRKRFADESKSETISVNLQDDRDSDDSVQLSFENNVENESKNETSTIFDTAVNAEHAVISEQKEETEISKLLSESKHRRERKRLNINPTAEKIFPANSIVETPMHQIVREQSPTPLNLSISKTVKGKPRKRTALIKLKRGKPRKNFIFRTTTSENTTNSDSPENVPSTLSSSETSVKDSNKKLASSASKSTLFVTNVSHSLSHGENYGSETDEHEDSKIEVLDSGMSVIFSNKDRAQTDGARKVDNIFDAVKDDDDGERLHIVETADEDDSCDIDRFLGNKKERDLNNIVTAVVSKLIDRVCEAHSLGVNLIMEPLRRPNTVATEESRRVPPLRIRLPQRREPRQRRPARVHDYSPPLPVSRMHRFEETVKKRTVVTPTEVSNDIASEARQKRPTRNKENQRKCSISSKEVEVDTYPRIPQNSQKSPFLSSPSCISSPSPVLVGNEEDIIATPSASYEGLSDVEGEKSKVLRNRSSLSTSGSPQLKCLNTVNDTSFKKGRECEATGRSTRKRPISYEQLYPSLFSRRRKSNTVKTPTVTQLNIFDSVESDNIQFKSDTGDGDVSSECLPPKQKRKRGQNSITDNKYADEKSFSEKVGLDRSIYDSEEGKNQVNSCPRSSSLTDYDNGSYDGASKKALTDIKTENTGSVVEVNHSGEKTRRLSNNSVRDGGLPEGAEQDTIVSSASMRRRKVRLDSEGANDLSSSQPVSKGQRRKSSASVDVDATKSEENEIPASNRLKNKRAQSKSTSDKIKQKVSHQNMPYFKRIAQRRKLNPLAIGLKSRSSDDNPSFFYREILLRGDDLKKEDTGDVIVDVDSELAVEGDDETPDGRSAITVALEIDKIIPRPEMTNEDELEAENLGNEYLLTLDNVRTMFASEVLDRKRLLNDMLTIISAQYCSEISSQNVFGGASIRYNTMVKNAHRLRDKILLFTKDQRENAKWAHQILLKHLAVPMLATYIDLLRFCKIMGRYLLDFFLEQSSTDKASNKINACIQDFISEKVLDPQTLAISKTLTKRHAKNICLLTVSPTFTHAEYHSRSRSHEYMFRVLLPNVADRVEPIRLNLPATQDISVCEAVDYCIRLVSRKVVEVHRKYPDLKIVLVGWGTSCVINHQVVQCMPNVSAIINFAFPMKTADGPRGDVDDDILLTYCPTLFVIGDQATDCDVRELQVMATRMIAPTGVIVVGSSNCDLHPSTLRLTIERFTHRTVQRALLDDVVDFLQLYCSSSTTHSFRLHPLKLVEVNDVDLSILRTSNLFSGSQTKSSKISSTSKAGRGGRVPDNPVNIPVEKHG</sequence>
<keyword evidence="4" id="KW-1185">Reference proteome</keyword>
<dbReference type="EnsemblMetazoa" id="OVOC7448.1">
    <property type="protein sequence ID" value="OVOC7448.1"/>
    <property type="gene ID" value="WBGene00244257"/>
</dbReference>
<feature type="region of interest" description="Disordered" evidence="1">
    <location>
        <begin position="1508"/>
        <end position="1540"/>
    </location>
</feature>
<feature type="region of interest" description="Disordered" evidence="1">
    <location>
        <begin position="903"/>
        <end position="1005"/>
    </location>
</feature>
<feature type="region of interest" description="Disordered" evidence="1">
    <location>
        <begin position="628"/>
        <end position="684"/>
    </location>
</feature>